<keyword evidence="2" id="KW-0732">Signal</keyword>
<dbReference type="Proteomes" id="UP001202328">
    <property type="component" value="Unassembled WGS sequence"/>
</dbReference>
<reference evidence="3" key="1">
    <citation type="submission" date="2022-04" db="EMBL/GenBank/DDBJ databases">
        <title>A functionally conserved STORR gene fusion in Papaver species that diverged 16.8 million years ago.</title>
        <authorList>
            <person name="Catania T."/>
        </authorList>
    </citation>
    <scope>NUCLEOTIDE SEQUENCE</scope>
    <source>
        <strain evidence="3">S-188037</strain>
    </source>
</reference>
<feature type="signal peptide" evidence="2">
    <location>
        <begin position="1"/>
        <end position="24"/>
    </location>
</feature>
<dbReference type="InterPro" id="IPR053313">
    <property type="entry name" value="RGF"/>
</dbReference>
<name>A0AAD4S7J4_9MAGN</name>
<comment type="caution">
    <text evidence="3">The sequence shown here is derived from an EMBL/GenBank/DDBJ whole genome shotgun (WGS) entry which is preliminary data.</text>
</comment>
<dbReference type="PANTHER" id="PTHR34961:SF7">
    <property type="entry name" value="TRANSMEMBRANE PROTEIN"/>
    <property type="match status" value="1"/>
</dbReference>
<evidence type="ECO:0000256" key="1">
    <source>
        <dbReference type="SAM" id="MobiDB-lite"/>
    </source>
</evidence>
<feature type="compositionally biased region" description="Basic and acidic residues" evidence="1">
    <location>
        <begin position="65"/>
        <end position="83"/>
    </location>
</feature>
<protein>
    <submittedName>
        <fullName evidence="3">Uncharacterized protein</fullName>
    </submittedName>
</protein>
<proteinExistence type="predicted"/>
<gene>
    <name evidence="3" type="ORF">MKW98_031005</name>
</gene>
<organism evidence="3 4">
    <name type="scientific">Papaver atlanticum</name>
    <dbReference type="NCBI Taxonomy" id="357466"/>
    <lineage>
        <taxon>Eukaryota</taxon>
        <taxon>Viridiplantae</taxon>
        <taxon>Streptophyta</taxon>
        <taxon>Embryophyta</taxon>
        <taxon>Tracheophyta</taxon>
        <taxon>Spermatophyta</taxon>
        <taxon>Magnoliopsida</taxon>
        <taxon>Ranunculales</taxon>
        <taxon>Papaveraceae</taxon>
        <taxon>Papaveroideae</taxon>
        <taxon>Papaver</taxon>
    </lineage>
</organism>
<keyword evidence="4" id="KW-1185">Reference proteome</keyword>
<dbReference type="EMBL" id="JAJJMB010013238">
    <property type="protein sequence ID" value="KAI3869824.1"/>
    <property type="molecule type" value="Genomic_DNA"/>
</dbReference>
<evidence type="ECO:0000256" key="2">
    <source>
        <dbReference type="SAM" id="SignalP"/>
    </source>
</evidence>
<dbReference type="AlphaFoldDB" id="A0AAD4S7J4"/>
<feature type="region of interest" description="Disordered" evidence="1">
    <location>
        <begin position="63"/>
        <end position="107"/>
    </location>
</feature>
<dbReference type="PANTHER" id="PTHR34961">
    <property type="entry name" value="TRANSMEMBRANE PROTEIN"/>
    <property type="match status" value="1"/>
</dbReference>
<evidence type="ECO:0000313" key="4">
    <source>
        <dbReference type="Proteomes" id="UP001202328"/>
    </source>
</evidence>
<sequence length="197" mass="21783">MFINYNSFLSLILLLFLSTHACTGRRLQLEEKVSNNLLSEKDIAEANTDETKTRTVDKLMNNVNDQEKGRQETAASKESKMMDGSDGGIQGGRIMQKPKNRNLADDSDDDLLVNDVQESHKKKISGSGKISGSLGVSAKNIEVMERPSRSQSMQGFGSYVTNQKRESNVIGKGENPVVVMSDYAEAHRRPPIHNLSP</sequence>
<evidence type="ECO:0000313" key="3">
    <source>
        <dbReference type="EMBL" id="KAI3869824.1"/>
    </source>
</evidence>
<feature type="chain" id="PRO_5042264756" evidence="2">
    <location>
        <begin position="25"/>
        <end position="197"/>
    </location>
</feature>
<accession>A0AAD4S7J4</accession>